<proteinExistence type="predicted"/>
<comment type="caution">
    <text evidence="1">The sequence shown here is derived from an EMBL/GenBank/DDBJ whole genome shotgun (WGS) entry which is preliminary data.</text>
</comment>
<sequence length="105" mass="12449">MSEYKHEYDDYFHRLKPALLSKAEEFVILGYEDISIEDLWRFLTEKAWKKPKAGVRVHELVSDIFLLKIGDFMNFATVEAFRSQGDSLENLRNDDFQQLLKTDED</sequence>
<reference evidence="1 2" key="1">
    <citation type="submission" date="2018-12" db="EMBL/GenBank/DDBJ databases">
        <authorList>
            <person name="Sun L."/>
            <person name="Chen Z."/>
        </authorList>
    </citation>
    <scope>NUCLEOTIDE SEQUENCE [LARGE SCALE GENOMIC DNA]</scope>
    <source>
        <strain evidence="1 2">LMG 29736</strain>
    </source>
</reference>
<dbReference type="RefSeq" id="WP_120118861.1">
    <property type="nucleotide sequence ID" value="NZ_BORI01000002.1"/>
</dbReference>
<name>A0A429X1I7_SIMTE</name>
<dbReference type="EMBL" id="QYTW02000036">
    <property type="protein sequence ID" value="RST57326.1"/>
    <property type="molecule type" value="Genomic_DNA"/>
</dbReference>
<evidence type="ECO:0000313" key="2">
    <source>
        <dbReference type="Proteomes" id="UP000287296"/>
    </source>
</evidence>
<protein>
    <submittedName>
        <fullName evidence="1">Competence protein ComN</fullName>
    </submittedName>
</protein>
<evidence type="ECO:0000313" key="1">
    <source>
        <dbReference type="EMBL" id="RST57326.1"/>
    </source>
</evidence>
<dbReference type="InterPro" id="IPR025716">
    <property type="entry name" value="Post-transcriptional_regulator"/>
</dbReference>
<accession>A0A429X1I7</accession>
<gene>
    <name evidence="1" type="ORF">D5F11_023205</name>
</gene>
<dbReference type="OrthoDB" id="2990595at2"/>
<dbReference type="Proteomes" id="UP000287296">
    <property type="component" value="Unassembled WGS sequence"/>
</dbReference>
<organism evidence="1 2">
    <name type="scientific">Siminovitchia terrae</name>
    <name type="common">Bacillus terrae</name>
    <dbReference type="NCBI Taxonomy" id="1914933"/>
    <lineage>
        <taxon>Bacteria</taxon>
        <taxon>Bacillati</taxon>
        <taxon>Bacillota</taxon>
        <taxon>Bacilli</taxon>
        <taxon>Bacillales</taxon>
        <taxon>Bacillaceae</taxon>
        <taxon>Siminovitchia</taxon>
    </lineage>
</organism>
<dbReference type="AlphaFoldDB" id="A0A429X1I7"/>
<dbReference type="Pfam" id="PF13797">
    <property type="entry name" value="Post_transc_reg"/>
    <property type="match status" value="1"/>
</dbReference>